<dbReference type="InterPro" id="IPR027796">
    <property type="entry name" value="OTT_1508_deam-like"/>
</dbReference>
<dbReference type="Pfam" id="PF14441">
    <property type="entry name" value="OTT_1508_deam"/>
    <property type="match status" value="1"/>
</dbReference>
<keyword evidence="2" id="KW-1185">Reference proteome</keyword>
<dbReference type="AlphaFoldDB" id="A0A2J6PDE2"/>
<evidence type="ECO:0000313" key="1">
    <source>
        <dbReference type="EMBL" id="PMD12060.1"/>
    </source>
</evidence>
<dbReference type="PANTHER" id="PTHR42037">
    <property type="match status" value="1"/>
</dbReference>
<reference evidence="1 2" key="1">
    <citation type="submission" date="2016-05" db="EMBL/GenBank/DDBJ databases">
        <title>A degradative enzymes factory behind the ericoid mycorrhizal symbiosis.</title>
        <authorList>
            <consortium name="DOE Joint Genome Institute"/>
            <person name="Martino E."/>
            <person name="Morin E."/>
            <person name="Grelet G."/>
            <person name="Kuo A."/>
            <person name="Kohler A."/>
            <person name="Daghino S."/>
            <person name="Barry K."/>
            <person name="Choi C."/>
            <person name="Cichocki N."/>
            <person name="Clum A."/>
            <person name="Copeland A."/>
            <person name="Hainaut M."/>
            <person name="Haridas S."/>
            <person name="Labutti K."/>
            <person name="Lindquist E."/>
            <person name="Lipzen A."/>
            <person name="Khouja H.-R."/>
            <person name="Murat C."/>
            <person name="Ohm R."/>
            <person name="Olson A."/>
            <person name="Spatafora J."/>
            <person name="Veneault-Fourrey C."/>
            <person name="Henrissat B."/>
            <person name="Grigoriev I."/>
            <person name="Martin F."/>
            <person name="Perotto S."/>
        </authorList>
    </citation>
    <scope>NUCLEOTIDE SEQUENCE [LARGE SCALE GENOMIC DNA]</scope>
    <source>
        <strain evidence="1 2">UAMH 7357</strain>
    </source>
</reference>
<sequence>MAKPSVISPIRHKVTRRFYEPLLLLHALSPIRGERIKSEILPDNSESNHIQLRRSFTNAIAYICAYQKGPDHVTAAALEKTSQGVVVWLSANASVEEGVVTFLEEILACVYRVVEQDSVEALHQEASLATQKLASMIVEFQAPRLTVYRAEIIKSFILPCQELMTDYVKSNGSRERDKSALEVNKLQQWLKKYFGDDTGGSTEPSLFDLSKACYDVRHTQYMKTISMFAGQGRTRHEAFERLYKLLGKLGKPLKSSKTLTEAATKLAQDFAQGFTVKTVPSSVPQPLPFRGKKEATIESIVHRMFSDPSKKTEFMDRLTSLVSREGEEMDSFLQRERATKTKVHAELLLIDHFERNSYNFLGQGEKYIGCSKPACYLCHMYITQHLSRYTIPASHNKVYVGWRPPDVYVREPSASTLLRVQERILLRMINLVREDLTSEIKSRNMRLPYHTDSTTGITTTLESMRLAQTDTPSIAYSGDLERSTPSLLELNEDAELMTSEDEDDQGGVSI</sequence>
<name>A0A2J6PDE2_9HELO</name>
<organism evidence="1 2">
    <name type="scientific">Hyaloscypha hepaticicola</name>
    <dbReference type="NCBI Taxonomy" id="2082293"/>
    <lineage>
        <taxon>Eukaryota</taxon>
        <taxon>Fungi</taxon>
        <taxon>Dikarya</taxon>
        <taxon>Ascomycota</taxon>
        <taxon>Pezizomycotina</taxon>
        <taxon>Leotiomycetes</taxon>
        <taxon>Helotiales</taxon>
        <taxon>Hyaloscyphaceae</taxon>
        <taxon>Hyaloscypha</taxon>
    </lineage>
</organism>
<accession>A0A2J6PDE2</accession>
<dbReference type="Proteomes" id="UP000235672">
    <property type="component" value="Unassembled WGS sequence"/>
</dbReference>
<proteinExistence type="predicted"/>
<protein>
    <submittedName>
        <fullName evidence="1">Uncharacterized protein</fullName>
    </submittedName>
</protein>
<dbReference type="OrthoDB" id="3251507at2759"/>
<dbReference type="EMBL" id="KZ613568">
    <property type="protein sequence ID" value="PMD12060.1"/>
    <property type="molecule type" value="Genomic_DNA"/>
</dbReference>
<gene>
    <name evidence="1" type="ORF">NA56DRAFT_713547</name>
</gene>
<dbReference type="PANTHER" id="PTHR42037:SF1">
    <property type="match status" value="1"/>
</dbReference>
<evidence type="ECO:0000313" key="2">
    <source>
        <dbReference type="Proteomes" id="UP000235672"/>
    </source>
</evidence>